<dbReference type="PANTHER" id="PTHR34853:SF5">
    <property type="entry name" value="LIP-DOMAIN-CONTAINING PROTEIN-RELATED"/>
    <property type="match status" value="1"/>
</dbReference>
<dbReference type="Gene3D" id="1.10.260.130">
    <property type="match status" value="1"/>
</dbReference>
<dbReference type="Gene3D" id="3.40.50.1820">
    <property type="entry name" value="alpha/beta hydrolase"/>
    <property type="match status" value="1"/>
</dbReference>
<keyword evidence="1" id="KW-0378">Hydrolase</keyword>
<organism evidence="3 4">
    <name type="scientific">Aspergillus oryzae</name>
    <name type="common">Yellow koji mold</name>
    <dbReference type="NCBI Taxonomy" id="5062"/>
    <lineage>
        <taxon>Eukaryota</taxon>
        <taxon>Fungi</taxon>
        <taxon>Dikarya</taxon>
        <taxon>Ascomycota</taxon>
        <taxon>Pezizomycotina</taxon>
        <taxon>Eurotiomycetes</taxon>
        <taxon>Eurotiomycetidae</taxon>
        <taxon>Eurotiales</taxon>
        <taxon>Aspergillaceae</taxon>
        <taxon>Aspergillus</taxon>
        <taxon>Aspergillus subgen. Circumdati</taxon>
    </lineage>
</organism>
<dbReference type="PIRSF" id="PIRSF029171">
    <property type="entry name" value="Esterase_LipA"/>
    <property type="match status" value="1"/>
</dbReference>
<keyword evidence="2" id="KW-0732">Signal</keyword>
<reference evidence="3 4" key="1">
    <citation type="submission" date="2016-10" db="EMBL/GenBank/DDBJ databases">
        <title>Genome sequencing of Aspergillus oryzae BCC7051.</title>
        <authorList>
            <person name="Thammarongtham C."/>
            <person name="Vorapreeda T."/>
            <person name="Nookaew I."/>
            <person name="Srisuk T."/>
            <person name="Land M."/>
            <person name="Jeennor S."/>
            <person name="Laoteng K."/>
        </authorList>
    </citation>
    <scope>NUCLEOTIDE SEQUENCE [LARGE SCALE GENOMIC DNA]</scope>
    <source>
        <strain evidence="3 4">BCC7051</strain>
    </source>
</reference>
<name>A0A1S9DG33_ASPOZ</name>
<feature type="chain" id="PRO_5013436526" evidence="2">
    <location>
        <begin position="20"/>
        <end position="447"/>
    </location>
</feature>
<evidence type="ECO:0000256" key="2">
    <source>
        <dbReference type="PIRNR" id="PIRNR029171"/>
    </source>
</evidence>
<dbReference type="Proteomes" id="UP000190312">
    <property type="component" value="Unassembled WGS sequence"/>
</dbReference>
<protein>
    <submittedName>
        <fullName evidence="3">Secretory lipase</fullName>
    </submittedName>
</protein>
<gene>
    <name evidence="3" type="ORF">OAory_01045420</name>
</gene>
<accession>A0A1S9DG33</accession>
<dbReference type="VEuPathDB" id="FungiDB:AO090103000172"/>
<comment type="similarity">
    <text evidence="2">Belongs to the AB hydrolase superfamily. Lipase family.</text>
</comment>
<dbReference type="GO" id="GO:0016042">
    <property type="term" value="P:lipid catabolic process"/>
    <property type="evidence" value="ECO:0007669"/>
    <property type="project" value="UniProtKB-UniRule"/>
</dbReference>
<dbReference type="OMA" id="GINGIAH"/>
<dbReference type="EMBL" id="MKZY01000006">
    <property type="protein sequence ID" value="OOO08042.1"/>
    <property type="molecule type" value="Genomic_DNA"/>
</dbReference>
<dbReference type="OrthoDB" id="2373480at2759"/>
<dbReference type="GO" id="GO:0004806">
    <property type="term" value="F:triacylglycerol lipase activity"/>
    <property type="evidence" value="ECO:0007669"/>
    <property type="project" value="UniProtKB-UniRule"/>
</dbReference>
<evidence type="ECO:0000256" key="1">
    <source>
        <dbReference type="ARBA" id="ARBA00022801"/>
    </source>
</evidence>
<dbReference type="InterPro" id="IPR029058">
    <property type="entry name" value="AB_hydrolase_fold"/>
</dbReference>
<dbReference type="eggNOG" id="ENOG502S2P7">
    <property type="taxonomic scope" value="Eukaryota"/>
</dbReference>
<evidence type="ECO:0000313" key="3">
    <source>
        <dbReference type="EMBL" id="OOO08042.1"/>
    </source>
</evidence>
<dbReference type="Pfam" id="PF03583">
    <property type="entry name" value="LIP"/>
    <property type="match status" value="1"/>
</dbReference>
<proteinExistence type="inferred from homology"/>
<dbReference type="PANTHER" id="PTHR34853">
    <property type="match status" value="1"/>
</dbReference>
<evidence type="ECO:0000313" key="4">
    <source>
        <dbReference type="Proteomes" id="UP000190312"/>
    </source>
</evidence>
<dbReference type="SUPFAM" id="SSF53474">
    <property type="entry name" value="alpha/beta-Hydrolases"/>
    <property type="match status" value="1"/>
</dbReference>
<sequence length="447" mass="48158">MFGLGSLLSFFFVFATCLAHPGSLANRAMVTPPSADPFYKPPSGYENTEPGTILRHRRVTNPIALIDPIKLKLAAAYQILYRSTDNWANATATVTTVLVPENANTSRLLSYQIPEDSSSVDCAPSYILQTGIDDSDILSKTGIQSHTVLFRAALEKGWIVSLPDHEGPKAAFLANRRAGHAVLDGIRAVLGSSGFTTVSPNASVAMWGYSGGSLATGFAAELQTTYAPDLDMIVGAALGGLIGDIEVVTYTVNKGPFVGLNFGGINGIAHEYPDIAALFEEQLVESKKAKFYDANHNCFLANIIKYPFQDLFSYFKDPSILSYPQMQQALKDNNLGQNPPKMPIFVYKGALDEISPVSSTEVVVSQYCAGGTVVNYKNVLTHEHILLQLDGFLEAFTWLEKRMDGEAMETDCSRTDELLPISEPGSLGVVVPTVEGVVSDVVGTVLG</sequence>
<dbReference type="AlphaFoldDB" id="A0A1S9DG33"/>
<dbReference type="InterPro" id="IPR005152">
    <property type="entry name" value="Lipase_secreted"/>
</dbReference>
<feature type="signal peptide" evidence="2">
    <location>
        <begin position="1"/>
        <end position="19"/>
    </location>
</feature>
<comment type="caution">
    <text evidence="3">The sequence shown here is derived from an EMBL/GenBank/DDBJ whole genome shotgun (WGS) entry which is preliminary data.</text>
</comment>